<proteinExistence type="predicted"/>
<dbReference type="PANTHER" id="PTHR43038">
    <property type="entry name" value="ATP-BINDING CASSETTE, SUB-FAMILY H, MEMBER 1"/>
    <property type="match status" value="1"/>
</dbReference>
<feature type="transmembrane region" description="Helical" evidence="8">
    <location>
        <begin position="676"/>
        <end position="699"/>
    </location>
</feature>
<evidence type="ECO:0000256" key="6">
    <source>
        <dbReference type="ARBA" id="ARBA00023136"/>
    </source>
</evidence>
<accession>A0ABP1S369</accession>
<dbReference type="PROSITE" id="PS00211">
    <property type="entry name" value="ABC_TRANSPORTER_1"/>
    <property type="match status" value="1"/>
</dbReference>
<keyword evidence="11" id="KW-1185">Reference proteome</keyword>
<dbReference type="SMART" id="SM00382">
    <property type="entry name" value="AAA"/>
    <property type="match status" value="1"/>
</dbReference>
<evidence type="ECO:0000256" key="4">
    <source>
        <dbReference type="ARBA" id="ARBA00022840"/>
    </source>
</evidence>
<evidence type="ECO:0000259" key="9">
    <source>
        <dbReference type="PROSITE" id="PS50893"/>
    </source>
</evidence>
<reference evidence="10 11" key="1">
    <citation type="submission" date="2024-08" db="EMBL/GenBank/DDBJ databases">
        <authorList>
            <person name="Cucini C."/>
            <person name="Frati F."/>
        </authorList>
    </citation>
    <scope>NUCLEOTIDE SEQUENCE [LARGE SCALE GENOMIC DNA]</scope>
</reference>
<dbReference type="CDD" id="cd03230">
    <property type="entry name" value="ABC_DR_subfamily_A"/>
    <property type="match status" value="1"/>
</dbReference>
<dbReference type="InterPro" id="IPR003439">
    <property type="entry name" value="ABC_transporter-like_ATP-bd"/>
</dbReference>
<dbReference type="Pfam" id="PF12698">
    <property type="entry name" value="ABC2_membrane_3"/>
    <property type="match status" value="1"/>
</dbReference>
<organism evidence="10 11">
    <name type="scientific">Orchesella dallaii</name>
    <dbReference type="NCBI Taxonomy" id="48710"/>
    <lineage>
        <taxon>Eukaryota</taxon>
        <taxon>Metazoa</taxon>
        <taxon>Ecdysozoa</taxon>
        <taxon>Arthropoda</taxon>
        <taxon>Hexapoda</taxon>
        <taxon>Collembola</taxon>
        <taxon>Entomobryomorpha</taxon>
        <taxon>Entomobryoidea</taxon>
        <taxon>Orchesellidae</taxon>
        <taxon>Orchesellinae</taxon>
        <taxon>Orchesella</taxon>
    </lineage>
</organism>
<evidence type="ECO:0000256" key="5">
    <source>
        <dbReference type="ARBA" id="ARBA00022989"/>
    </source>
</evidence>
<dbReference type="Pfam" id="PF00005">
    <property type="entry name" value="ABC_tran"/>
    <property type="match status" value="1"/>
</dbReference>
<evidence type="ECO:0000256" key="3">
    <source>
        <dbReference type="ARBA" id="ARBA00022741"/>
    </source>
</evidence>
<evidence type="ECO:0000313" key="11">
    <source>
        <dbReference type="Proteomes" id="UP001642540"/>
    </source>
</evidence>
<dbReference type="InterPro" id="IPR013525">
    <property type="entry name" value="ABC2_TM"/>
</dbReference>
<keyword evidence="4" id="KW-0067">ATP-binding</keyword>
<protein>
    <recommendedName>
        <fullName evidence="9">ABC transporter domain-containing protein</fullName>
    </recommendedName>
</protein>
<evidence type="ECO:0000256" key="7">
    <source>
        <dbReference type="SAM" id="MobiDB-lite"/>
    </source>
</evidence>
<dbReference type="InterPro" id="IPR017871">
    <property type="entry name" value="ABC_transporter-like_CS"/>
</dbReference>
<sequence length="828" mass="92207">MEDSEQKYENPGFEAGEEIGMANLNQNGNGSPAVLPTSTNIVAANGSNGATSISIPKEATTRIVNNTRSAEWNANNAVVIRNAMKTYRGAKSPVLNDFNMTVKEGTIYSLLGSSGCGKTTTLSCVVGLRKLDEGSITVFGARPGTKQSGIPGRRVGYMPQDICLYEDFTICETLQYFGTICGMTKDEIEDQVDFLIDFLDLPPAYRTVRTLSGGQKRRVSFAAALIHSPELLILDEPTVGVDPLLRENIWNHLCKLVSRGQTTVIITTHYIEEARQSHRIGLMRSGRLLAEKSPEALLQEYNTNLLEDIVLKLCKNDTMGVTEEEAAAKQNEEDDPVAQAIEEISFQSQARLSITAMSPNNVAQTRMRYPNSKDGPPSPGATPKVSTNPQPPQHPHKLEKSLSSRSVISYKRKQSFKQDVHDEIYLGLSRLKALVRKNLILLMRNRKFLFFVLILPCIQMMNVCVTVGNDPTDLEVGVVNFDSDCSNYSMEDCLPKDLSCRFLDLLPGQNSLNRTLKLIPFATEEEALEQTKAGKTWGFMVFPENYSTHMYERAISGAEPTEEVLNGSIISFEMDMTSKQVAETIRTTFFFTFQKYIIQLFESCGFDRRVGEIPLKLEEPIYGSTDTNFRQFLAPSAILGIIFFCPLITGGVNHISDKKRGTLDRGLVSGVRTVEILVSYFITEGIVLIVQTLLIFLIITQLFTIEFNGPIYWGIILSLLIGFCGLSLGFLASTFCTEEVQTILVSIGSYYPNMVLSGMVWPLEGIPKFLQYIAYLVPCNMACESMRSLATRGWGIDHPHVWPGFVSTIGWILLYWILTILVHRTVKN</sequence>
<feature type="region of interest" description="Disordered" evidence="7">
    <location>
        <begin position="366"/>
        <end position="402"/>
    </location>
</feature>
<evidence type="ECO:0000256" key="8">
    <source>
        <dbReference type="SAM" id="Phobius"/>
    </source>
</evidence>
<keyword evidence="6 8" id="KW-0472">Membrane</keyword>
<dbReference type="InterPro" id="IPR027417">
    <property type="entry name" value="P-loop_NTPase"/>
</dbReference>
<feature type="transmembrane region" description="Helical" evidence="8">
    <location>
        <begin position="743"/>
        <end position="763"/>
    </location>
</feature>
<keyword evidence="5 8" id="KW-1133">Transmembrane helix</keyword>
<dbReference type="PROSITE" id="PS50893">
    <property type="entry name" value="ABC_TRANSPORTER_2"/>
    <property type="match status" value="1"/>
</dbReference>
<comment type="subcellular location">
    <subcellularLocation>
        <location evidence="1">Membrane</location>
        <topology evidence="1">Multi-pass membrane protein</topology>
    </subcellularLocation>
</comment>
<feature type="transmembrane region" description="Helical" evidence="8">
    <location>
        <begin position="711"/>
        <end position="731"/>
    </location>
</feature>
<dbReference type="SUPFAM" id="SSF52540">
    <property type="entry name" value="P-loop containing nucleoside triphosphate hydrolases"/>
    <property type="match status" value="1"/>
</dbReference>
<name>A0ABP1S369_9HEXA</name>
<keyword evidence="2 8" id="KW-0812">Transmembrane</keyword>
<evidence type="ECO:0000313" key="10">
    <source>
        <dbReference type="EMBL" id="CAL8142978.1"/>
    </source>
</evidence>
<dbReference type="Proteomes" id="UP001642540">
    <property type="component" value="Unassembled WGS sequence"/>
</dbReference>
<evidence type="ECO:0000256" key="2">
    <source>
        <dbReference type="ARBA" id="ARBA00022692"/>
    </source>
</evidence>
<feature type="transmembrane region" description="Helical" evidence="8">
    <location>
        <begin position="632"/>
        <end position="655"/>
    </location>
</feature>
<gene>
    <name evidence="10" type="ORF">ODALV1_LOCUS29207</name>
</gene>
<dbReference type="Gene3D" id="3.40.50.300">
    <property type="entry name" value="P-loop containing nucleotide triphosphate hydrolases"/>
    <property type="match status" value="1"/>
</dbReference>
<comment type="caution">
    <text evidence="10">The sequence shown here is derived from an EMBL/GenBank/DDBJ whole genome shotgun (WGS) entry which is preliminary data.</text>
</comment>
<keyword evidence="3" id="KW-0547">Nucleotide-binding</keyword>
<dbReference type="InterPro" id="IPR003593">
    <property type="entry name" value="AAA+_ATPase"/>
</dbReference>
<feature type="transmembrane region" description="Helical" evidence="8">
    <location>
        <begin position="801"/>
        <end position="822"/>
    </location>
</feature>
<feature type="domain" description="ABC transporter" evidence="9">
    <location>
        <begin position="78"/>
        <end position="310"/>
    </location>
</feature>
<evidence type="ECO:0000256" key="1">
    <source>
        <dbReference type="ARBA" id="ARBA00004141"/>
    </source>
</evidence>
<dbReference type="EMBL" id="CAXLJM020000151">
    <property type="protein sequence ID" value="CAL8142978.1"/>
    <property type="molecule type" value="Genomic_DNA"/>
</dbReference>
<dbReference type="PANTHER" id="PTHR43038:SF3">
    <property type="entry name" value="ABC TRANSPORTER G FAMILY MEMBER 20 ISOFORM X1"/>
    <property type="match status" value="1"/>
</dbReference>